<gene>
    <name evidence="2" type="ORF">BGW38_004317</name>
</gene>
<feature type="compositionally biased region" description="Polar residues" evidence="1">
    <location>
        <begin position="85"/>
        <end position="99"/>
    </location>
</feature>
<feature type="compositionally biased region" description="Basic and acidic residues" evidence="1">
    <location>
        <begin position="805"/>
        <end position="821"/>
    </location>
</feature>
<feature type="region of interest" description="Disordered" evidence="1">
    <location>
        <begin position="856"/>
        <end position="880"/>
    </location>
</feature>
<proteinExistence type="predicted"/>
<feature type="compositionally biased region" description="Basic residues" evidence="1">
    <location>
        <begin position="184"/>
        <end position="193"/>
    </location>
</feature>
<feature type="compositionally biased region" description="Low complexity" evidence="1">
    <location>
        <begin position="217"/>
        <end position="226"/>
    </location>
</feature>
<protein>
    <submittedName>
        <fullName evidence="2">Uncharacterized protein</fullName>
    </submittedName>
</protein>
<comment type="caution">
    <text evidence="2">The sequence shown here is derived from an EMBL/GenBank/DDBJ whole genome shotgun (WGS) entry which is preliminary data.</text>
</comment>
<feature type="compositionally biased region" description="Basic and acidic residues" evidence="1">
    <location>
        <begin position="37"/>
        <end position="56"/>
    </location>
</feature>
<feature type="region of interest" description="Disordered" evidence="1">
    <location>
        <begin position="642"/>
        <end position="676"/>
    </location>
</feature>
<evidence type="ECO:0000313" key="2">
    <source>
        <dbReference type="EMBL" id="KAF9585004.1"/>
    </source>
</evidence>
<feature type="compositionally biased region" description="Polar residues" evidence="1">
    <location>
        <begin position="1020"/>
        <end position="1029"/>
    </location>
</feature>
<feature type="region of interest" description="Disordered" evidence="1">
    <location>
        <begin position="989"/>
        <end position="1029"/>
    </location>
</feature>
<feature type="region of interest" description="Disordered" evidence="1">
    <location>
        <begin position="489"/>
        <end position="519"/>
    </location>
</feature>
<accession>A0A9P6G0V1</accession>
<feature type="compositionally biased region" description="Basic and acidic residues" evidence="1">
    <location>
        <begin position="690"/>
        <end position="699"/>
    </location>
</feature>
<feature type="region of interest" description="Disordered" evidence="1">
    <location>
        <begin position="915"/>
        <end position="952"/>
    </location>
</feature>
<organism evidence="2 3">
    <name type="scientific">Lunasporangiospora selenospora</name>
    <dbReference type="NCBI Taxonomy" id="979761"/>
    <lineage>
        <taxon>Eukaryota</taxon>
        <taxon>Fungi</taxon>
        <taxon>Fungi incertae sedis</taxon>
        <taxon>Mucoromycota</taxon>
        <taxon>Mortierellomycotina</taxon>
        <taxon>Mortierellomycetes</taxon>
        <taxon>Mortierellales</taxon>
        <taxon>Mortierellaceae</taxon>
        <taxon>Lunasporangiospora</taxon>
    </lineage>
</organism>
<feature type="compositionally biased region" description="Polar residues" evidence="1">
    <location>
        <begin position="227"/>
        <end position="247"/>
    </location>
</feature>
<feature type="region of interest" description="Disordered" evidence="1">
    <location>
        <begin position="70"/>
        <end position="99"/>
    </location>
</feature>
<feature type="compositionally biased region" description="Basic and acidic residues" evidence="1">
    <location>
        <begin position="294"/>
        <end position="317"/>
    </location>
</feature>
<feature type="region of interest" description="Disordered" evidence="1">
    <location>
        <begin position="25"/>
        <end position="56"/>
    </location>
</feature>
<keyword evidence="3" id="KW-1185">Reference proteome</keyword>
<feature type="compositionally biased region" description="Polar residues" evidence="1">
    <location>
        <begin position="933"/>
        <end position="947"/>
    </location>
</feature>
<feature type="region of interest" description="Disordered" evidence="1">
    <location>
        <begin position="278"/>
        <end position="395"/>
    </location>
</feature>
<dbReference type="OrthoDB" id="2449717at2759"/>
<dbReference type="Proteomes" id="UP000780801">
    <property type="component" value="Unassembled WGS sequence"/>
</dbReference>
<dbReference type="EMBL" id="JAABOA010000277">
    <property type="protein sequence ID" value="KAF9585004.1"/>
    <property type="molecule type" value="Genomic_DNA"/>
</dbReference>
<evidence type="ECO:0000256" key="1">
    <source>
        <dbReference type="SAM" id="MobiDB-lite"/>
    </source>
</evidence>
<feature type="region of interest" description="Disordered" evidence="1">
    <location>
        <begin position="130"/>
        <end position="150"/>
    </location>
</feature>
<feature type="compositionally biased region" description="Basic and acidic residues" evidence="1">
    <location>
        <begin position="346"/>
        <end position="360"/>
    </location>
</feature>
<feature type="region of interest" description="Disordered" evidence="1">
    <location>
        <begin position="790"/>
        <end position="841"/>
    </location>
</feature>
<feature type="region of interest" description="Disordered" evidence="1">
    <location>
        <begin position="689"/>
        <end position="738"/>
    </location>
</feature>
<feature type="compositionally biased region" description="Polar residues" evidence="1">
    <location>
        <begin position="489"/>
        <end position="516"/>
    </location>
</feature>
<evidence type="ECO:0000313" key="3">
    <source>
        <dbReference type="Proteomes" id="UP000780801"/>
    </source>
</evidence>
<feature type="non-terminal residue" evidence="2">
    <location>
        <position position="1"/>
    </location>
</feature>
<feature type="compositionally biased region" description="Polar residues" evidence="1">
    <location>
        <begin position="166"/>
        <end position="179"/>
    </location>
</feature>
<reference evidence="2" key="1">
    <citation type="journal article" date="2020" name="Fungal Divers.">
        <title>Resolving the Mortierellaceae phylogeny through synthesis of multi-gene phylogenetics and phylogenomics.</title>
        <authorList>
            <person name="Vandepol N."/>
            <person name="Liber J."/>
            <person name="Desiro A."/>
            <person name="Na H."/>
            <person name="Kennedy M."/>
            <person name="Barry K."/>
            <person name="Grigoriev I.V."/>
            <person name="Miller A.N."/>
            <person name="O'Donnell K."/>
            <person name="Stajich J.E."/>
            <person name="Bonito G."/>
        </authorList>
    </citation>
    <scope>NUCLEOTIDE SEQUENCE</scope>
    <source>
        <strain evidence="2">KOD1015</strain>
    </source>
</reference>
<dbReference type="AlphaFoldDB" id="A0A9P6G0V1"/>
<feature type="compositionally biased region" description="Basic and acidic residues" evidence="1">
    <location>
        <begin position="248"/>
        <end position="257"/>
    </location>
</feature>
<feature type="compositionally biased region" description="Polar residues" evidence="1">
    <location>
        <begin position="200"/>
        <end position="211"/>
    </location>
</feature>
<sequence>SAGDVLWSKLRVAREVINATLTGEERWPDSDEEDFEGESHVSRVLREHRNKKDEAAVNEHIASLERRVATPLAHPQPHLELNEPGTWTSADEQSNSSNINDKASIESTALGSGSSATPTPIGNHFLTRVATSRGNGSPLQKEGLEERPDSSVDYYALSLRSRGISDKSSTGNTADSISGSEKKTSRRERGHRSSRSEGHINTQSILNNNSPVLERSATAARAKTTKLSVTTRGTSRSLGNRVRTSSDASRDEALSRLEGRRGMDPFVAQVGFLGSTRARSPYRNAAQHTAGRGTRSEKSHGASEKHSNFYSEHHGDENGEPVPPPPLPLAERGLRQHRPLPPLPERSPKSDEPRDQRSNDLTRQQHLGQDDFVHAGTTNTEIRPTPSGVDLSPTQRQHLQPLETQMPEASVMRAGAPLGSDPLQRSEYQIASESIGGTAHPFDKGRLEVAKGHLVEAMKDVRIDKTKRSETKNHKDHLNDVASMDSARYNSTAAPKESTASTTILPHRQTPTGLSSDSDRLGELNALGGGSNATNTRSDDLTAGNTGDHMIHSAEHGIVGGPHMPASMKGHQVSTAAVMGATSAIFPAPPVNDSVISTTDIPPTAPGQAVPEGEQHDAKDEGQHHIPLTGFHFKTRRLSMNRNPETEHKTEKQAVTVGSIGANTSETKTATEGEHHSLAEKIKNVFRRQSSADKAKDHLTGSSESFNPTKPEARTHSNEYHKSSSGSRNNRDTTAASASAPVLGAATAVGASNHGSTFDHGAGDKSSTQHHANVMGGVLPATTIMATTLTNPFPASSAPKNGHFKGPDERQESTISAEDRPSNTNGGGESNLTGNGNLMADLHAAPGIPATKVDVQPTTTFNDGHNSTMPPRTNTNGSSTAAPSLAEKIVAPVVGAANYFGQKATTAKEAMKGSFHSSSSADQEGGIAKGTAATGSKSTFVDTNTEPSLKGKISAPLAGTGVTLGTEGLAGYKPMAERETYQDMSRAVLETPQSEGTNPKDGQVILDHTGQTKEQALPYQDSSNIFKSS</sequence>
<feature type="region of interest" description="Disordered" evidence="1">
    <location>
        <begin position="164"/>
        <end position="257"/>
    </location>
</feature>
<feature type="compositionally biased region" description="Basic and acidic residues" evidence="1">
    <location>
        <begin position="711"/>
        <end position="722"/>
    </location>
</feature>
<name>A0A9P6G0V1_9FUNG</name>